<protein>
    <submittedName>
        <fullName evidence="8">Response regulator transcription factor</fullName>
    </submittedName>
</protein>
<accession>A0ABW9MZ75</accession>
<dbReference type="Pfam" id="PF00486">
    <property type="entry name" value="Trans_reg_C"/>
    <property type="match status" value="1"/>
</dbReference>
<keyword evidence="3" id="KW-0804">Transcription</keyword>
<evidence type="ECO:0000259" key="7">
    <source>
        <dbReference type="PROSITE" id="PS51755"/>
    </source>
</evidence>
<dbReference type="CDD" id="cd00383">
    <property type="entry name" value="trans_reg_C"/>
    <property type="match status" value="1"/>
</dbReference>
<comment type="caution">
    <text evidence="8">The sequence shown here is derived from an EMBL/GenBank/DDBJ whole genome shotgun (WGS) entry which is preliminary data.</text>
</comment>
<feature type="DNA-binding region" description="OmpR/PhoB-type" evidence="5">
    <location>
        <begin position="128"/>
        <end position="226"/>
    </location>
</feature>
<feature type="modified residue" description="4-aspartylphosphate" evidence="4">
    <location>
        <position position="54"/>
    </location>
</feature>
<name>A0ABW9MZ75_9FIRM</name>
<dbReference type="SMART" id="SM00448">
    <property type="entry name" value="REC"/>
    <property type="match status" value="1"/>
</dbReference>
<evidence type="ECO:0000256" key="4">
    <source>
        <dbReference type="PROSITE-ProRule" id="PRU00169"/>
    </source>
</evidence>
<dbReference type="PROSITE" id="PS50110">
    <property type="entry name" value="RESPONSE_REGULATORY"/>
    <property type="match status" value="1"/>
</dbReference>
<evidence type="ECO:0000256" key="2">
    <source>
        <dbReference type="ARBA" id="ARBA00023125"/>
    </source>
</evidence>
<dbReference type="Gene3D" id="3.40.50.2300">
    <property type="match status" value="1"/>
</dbReference>
<dbReference type="Gene3D" id="6.10.250.690">
    <property type="match status" value="1"/>
</dbReference>
<evidence type="ECO:0000313" key="8">
    <source>
        <dbReference type="EMBL" id="MFO3717162.1"/>
    </source>
</evidence>
<dbReference type="Gene3D" id="1.10.10.10">
    <property type="entry name" value="Winged helix-like DNA-binding domain superfamily/Winged helix DNA-binding domain"/>
    <property type="match status" value="1"/>
</dbReference>
<dbReference type="InterPro" id="IPR001867">
    <property type="entry name" value="OmpR/PhoB-type_DNA-bd"/>
</dbReference>
<dbReference type="PANTHER" id="PTHR48111:SF43">
    <property type="entry name" value="STAGE 0 SPORULATION PROTEIN A HOMOLOG"/>
    <property type="match status" value="1"/>
</dbReference>
<dbReference type="PANTHER" id="PTHR48111">
    <property type="entry name" value="REGULATOR OF RPOS"/>
    <property type="match status" value="1"/>
</dbReference>
<dbReference type="PROSITE" id="PS51755">
    <property type="entry name" value="OMPR_PHOB"/>
    <property type="match status" value="1"/>
</dbReference>
<dbReference type="EMBL" id="JBGMEG010000003">
    <property type="protein sequence ID" value="MFO3717162.1"/>
    <property type="molecule type" value="Genomic_DNA"/>
</dbReference>
<dbReference type="InterPro" id="IPR039420">
    <property type="entry name" value="WalR-like"/>
</dbReference>
<evidence type="ECO:0000256" key="5">
    <source>
        <dbReference type="PROSITE-ProRule" id="PRU01091"/>
    </source>
</evidence>
<evidence type="ECO:0000256" key="3">
    <source>
        <dbReference type="ARBA" id="ARBA00023163"/>
    </source>
</evidence>
<dbReference type="InterPro" id="IPR036388">
    <property type="entry name" value="WH-like_DNA-bd_sf"/>
</dbReference>
<dbReference type="RefSeq" id="WP_410023748.1">
    <property type="nucleotide sequence ID" value="NZ_JBGMEG010000003.1"/>
</dbReference>
<evidence type="ECO:0000259" key="6">
    <source>
        <dbReference type="PROSITE" id="PS50110"/>
    </source>
</evidence>
<dbReference type="InterPro" id="IPR011006">
    <property type="entry name" value="CheY-like_superfamily"/>
</dbReference>
<dbReference type="InterPro" id="IPR001789">
    <property type="entry name" value="Sig_transdc_resp-reg_receiver"/>
</dbReference>
<evidence type="ECO:0000256" key="1">
    <source>
        <dbReference type="ARBA" id="ARBA00023015"/>
    </source>
</evidence>
<dbReference type="SUPFAM" id="SSF52172">
    <property type="entry name" value="CheY-like"/>
    <property type="match status" value="1"/>
</dbReference>
<feature type="domain" description="OmpR/PhoB-type" evidence="7">
    <location>
        <begin position="128"/>
        <end position="226"/>
    </location>
</feature>
<reference evidence="8 9" key="1">
    <citation type="journal article" date="2025" name="Anaerobe">
        <title>Description of Anaerococcus kampingiae sp. nov., Anaerococcus groningensis sp. nov., Anaerococcus martiniensis sp. nov., and Anaerococcus cruorum sp. nov., isolated from human clinical specimens.</title>
        <authorList>
            <person name="Boiten K.E."/>
            <person name="Meijer J."/>
            <person name="van Wezel E.M."/>
            <person name="Veloo A.C.M."/>
        </authorList>
    </citation>
    <scope>NUCLEOTIDE SEQUENCE [LARGE SCALE GENOMIC DNA]</scope>
    <source>
        <strain evidence="8 9">ENR1011</strain>
    </source>
</reference>
<keyword evidence="9" id="KW-1185">Reference proteome</keyword>
<dbReference type="Proteomes" id="UP001637993">
    <property type="component" value="Unassembled WGS sequence"/>
</dbReference>
<keyword evidence="2 5" id="KW-0238">DNA-binding</keyword>
<feature type="domain" description="Response regulatory" evidence="6">
    <location>
        <begin position="5"/>
        <end position="118"/>
    </location>
</feature>
<dbReference type="SMART" id="SM00862">
    <property type="entry name" value="Trans_reg_C"/>
    <property type="match status" value="1"/>
</dbReference>
<gene>
    <name evidence="8" type="ORF">AB9Q04_02210</name>
</gene>
<keyword evidence="1" id="KW-0805">Transcription regulation</keyword>
<evidence type="ECO:0000313" key="9">
    <source>
        <dbReference type="Proteomes" id="UP001637993"/>
    </source>
</evidence>
<sequence length="228" mass="27362">MDPLKIFIVEDDDVILKALEKFLKNWSYDVYFPDDFSSVYENFIKTNPDLVLLDVSLPFFNGYYWCEQIRKSSNVPIIFISSADENLNKIMAMNMGADDYITKPFDLDFLLAKIKALLRRSYEYKDFSNNISYKDLIIDRDRMVLKFDNKEISLSKNEYLILEMMFKHPEKIFKREEFMDKIWQTDEFIDDNTLTVNIMRLRKKLEDIGLKDFIKTKKKVGYYIERDI</sequence>
<proteinExistence type="predicted"/>
<organism evidence="8 9">
    <name type="scientific">Anaerococcus groningensis</name>
    <dbReference type="NCBI Taxonomy" id="3115616"/>
    <lineage>
        <taxon>Bacteria</taxon>
        <taxon>Bacillati</taxon>
        <taxon>Bacillota</taxon>
        <taxon>Tissierellia</taxon>
        <taxon>Tissierellales</taxon>
        <taxon>Peptoniphilaceae</taxon>
        <taxon>Anaerococcus</taxon>
    </lineage>
</organism>
<dbReference type="Pfam" id="PF00072">
    <property type="entry name" value="Response_reg"/>
    <property type="match status" value="1"/>
</dbReference>
<keyword evidence="4" id="KW-0597">Phosphoprotein</keyword>